<accession>C0DZB7</accession>
<proteinExistence type="predicted"/>
<name>C0DZB7_9CORY</name>
<dbReference type="AlphaFoldDB" id="C0DZB7"/>
<dbReference type="HOGENOM" id="CLU_992942_0_0_11"/>
<feature type="region of interest" description="Disordered" evidence="1">
    <location>
        <begin position="146"/>
        <end position="170"/>
    </location>
</feature>
<evidence type="ECO:0000256" key="1">
    <source>
        <dbReference type="SAM" id="MobiDB-lite"/>
    </source>
</evidence>
<sequence length="280" mass="31754">MSIYFPVDVNFYDSPEFFEVNMSARGLWVTCGTWCKRHLTDGVIPAKIVRHLGGTVRQIKTLIKNNVWAESEQNGTKVYIFCHWFEHNLSREEVEERRRKWRESKQRSRAKNRPEQRKPAKPQSGPPQDVHHDVHDDVPHVREEVIEENKRGGGQVPADPPPNHPHNPAAARCANHAHIPPNGYVPACHACRAERERAEALVVEWENREAERRKASIAACPHCDDRGMAQTEDTNGNSLVIRCTHDGPPPIVPAAEPERHTPPPPEVRRMIAGLGRRAAS</sequence>
<dbReference type="EMBL" id="ACEB01000001">
    <property type="protein sequence ID" value="EEG28403.1"/>
    <property type="molecule type" value="Genomic_DNA"/>
</dbReference>
<dbReference type="Proteomes" id="UP000006247">
    <property type="component" value="Unassembled WGS sequence"/>
</dbReference>
<organism evidence="2 3">
    <name type="scientific">Corynebacterium matruchotii ATCC 33806</name>
    <dbReference type="NCBI Taxonomy" id="566549"/>
    <lineage>
        <taxon>Bacteria</taxon>
        <taxon>Bacillati</taxon>
        <taxon>Actinomycetota</taxon>
        <taxon>Actinomycetes</taxon>
        <taxon>Mycobacteriales</taxon>
        <taxon>Corynebacteriaceae</taxon>
        <taxon>Corynebacterium</taxon>
    </lineage>
</organism>
<reference evidence="2 3" key="1">
    <citation type="submission" date="2009-01" db="EMBL/GenBank/DDBJ databases">
        <authorList>
            <person name="Fulton L."/>
            <person name="Clifton S."/>
            <person name="Chinwalla A.T."/>
            <person name="Mitreva M."/>
            <person name="Sodergren E."/>
            <person name="Weinstock G."/>
            <person name="Clifton S."/>
            <person name="Dooling D.J."/>
            <person name="Fulton B."/>
            <person name="Minx P."/>
            <person name="Pepin K.H."/>
            <person name="Johnson M."/>
            <person name="Bhonagiri V."/>
            <person name="Nash W.E."/>
            <person name="Mardis E.R."/>
            <person name="Wilson R.K."/>
        </authorList>
    </citation>
    <scope>NUCLEOTIDE SEQUENCE [LARGE SCALE GENOMIC DNA]</scope>
    <source>
        <strain evidence="2 3">ATCC 33806</strain>
    </source>
</reference>
<dbReference type="RefSeq" id="WP_005519169.1">
    <property type="nucleotide sequence ID" value="NZ_EQ973328.1"/>
</dbReference>
<evidence type="ECO:0000313" key="2">
    <source>
        <dbReference type="EMBL" id="EEG28403.1"/>
    </source>
</evidence>
<gene>
    <name evidence="2" type="ORF">CORMATOL_00055</name>
</gene>
<comment type="caution">
    <text evidence="2">The sequence shown here is derived from an EMBL/GenBank/DDBJ whole genome shotgun (WGS) entry which is preliminary data.</text>
</comment>
<feature type="region of interest" description="Disordered" evidence="1">
    <location>
        <begin position="238"/>
        <end position="280"/>
    </location>
</feature>
<feature type="compositionally biased region" description="Basic and acidic residues" evidence="1">
    <location>
        <begin position="256"/>
        <end position="269"/>
    </location>
</feature>
<feature type="compositionally biased region" description="Basic and acidic residues" evidence="1">
    <location>
        <begin position="102"/>
        <end position="118"/>
    </location>
</feature>
<feature type="region of interest" description="Disordered" evidence="1">
    <location>
        <begin position="102"/>
        <end position="134"/>
    </location>
</feature>
<evidence type="ECO:0000313" key="3">
    <source>
        <dbReference type="Proteomes" id="UP000006247"/>
    </source>
</evidence>
<protein>
    <submittedName>
        <fullName evidence="2">Uncharacterized protein</fullName>
    </submittedName>
</protein>